<proteinExistence type="inferred from homology"/>
<keyword evidence="14" id="KW-1185">Reference proteome</keyword>
<dbReference type="PROSITE" id="PS51194">
    <property type="entry name" value="HELICASE_CTER"/>
    <property type="match status" value="1"/>
</dbReference>
<sequence>MLSPVAMVIIILSEYVRKSCFQAERRALRKICNHPDLFSGGPKNVSGPPEGEREEEQFGHWRRSGKMIVVESLLKIWHKQGQRVLLFSQSRQMLHILEVFLRAHKYSYLKMDGTTTIASRQPLITKYNEDTSIFVFLLTTRVGGLGVNLTGANRVIIYDPDWNPSTDTQARERAWRIGQKKQVTVYRLLTAGTIEEKIYHRQIFKQFLTNRVLKDPKQRRFFKSNDLYELFTLTSPDASQGTETSAIFAGTGSSIQTPKCHFKKRTLPVLGSDPKCKKPPVSDTPANGTTLMEEKSKAGGTTGSVTSGDSDPLKGHHHTDENRASSVAFGEETEAGSTLEHLSVTSGDGKHSDSPTVDHTSRPSVEASTREKQGSSYAGECCQAQTEPAYMSGQTEGHFSKHKSKRKHDAVEEETTEKHAQHKQKAKNSKHCRDAKFEGTRVPHLVKKRRYRQQTAEQGGGTSDRSSDDYVLEKLFKKSVGVHSVVKHDAIIDGSSPDYVLVEAEANRVAQDALKALRLSRQQCLGAASGVPTWTGHRGTSGAPAGVKNRFGQKRNSNLPVQRPSSLTEKTQNNMKKEGKAHTPQHFSGKEDGASLSGAPSSSSLLARMRARNHMILPERLESDSEHLAEAAAVPPCSTEHDDLLVDMRNFIAFQAQVDGQASTQEILQEFESKLSVAQSCVFRELLRNLCNFHRTPGGEGIWKLKPEYC</sequence>
<evidence type="ECO:0000256" key="10">
    <source>
        <dbReference type="ARBA" id="ARBA00023242"/>
    </source>
</evidence>
<evidence type="ECO:0000256" key="5">
    <source>
        <dbReference type="ARBA" id="ARBA00022801"/>
    </source>
</evidence>
<feature type="compositionally biased region" description="Basic residues" evidence="11">
    <location>
        <begin position="420"/>
        <end position="430"/>
    </location>
</feature>
<evidence type="ECO:0000256" key="11">
    <source>
        <dbReference type="SAM" id="MobiDB-lite"/>
    </source>
</evidence>
<dbReference type="CDD" id="cd18793">
    <property type="entry name" value="SF2_C_SNF"/>
    <property type="match status" value="1"/>
</dbReference>
<feature type="region of interest" description="Disordered" evidence="11">
    <location>
        <begin position="268"/>
        <end position="322"/>
    </location>
</feature>
<dbReference type="SMART" id="SM00490">
    <property type="entry name" value="HELICc"/>
    <property type="match status" value="1"/>
</dbReference>
<keyword evidence="7" id="KW-0067">ATP-binding</keyword>
<dbReference type="CDD" id="cd22254">
    <property type="entry name" value="CSB_WHD"/>
    <property type="match status" value="1"/>
</dbReference>
<comment type="subcellular location">
    <subcellularLocation>
        <location evidence="1">Nucleus</location>
    </subcellularLocation>
</comment>
<dbReference type="SUPFAM" id="SSF52540">
    <property type="entry name" value="P-loop containing nucleoside triphosphate hydrolases"/>
    <property type="match status" value="1"/>
</dbReference>
<feature type="region of interest" description="Disordered" evidence="11">
    <location>
        <begin position="535"/>
        <end position="602"/>
    </location>
</feature>
<organism evidence="13 14">
    <name type="scientific">Apodemus speciosus</name>
    <name type="common">Large Japanese field mouse</name>
    <dbReference type="NCBI Taxonomy" id="105296"/>
    <lineage>
        <taxon>Eukaryota</taxon>
        <taxon>Metazoa</taxon>
        <taxon>Chordata</taxon>
        <taxon>Craniata</taxon>
        <taxon>Vertebrata</taxon>
        <taxon>Euteleostomi</taxon>
        <taxon>Mammalia</taxon>
        <taxon>Eutheria</taxon>
        <taxon>Euarchontoglires</taxon>
        <taxon>Glires</taxon>
        <taxon>Rodentia</taxon>
        <taxon>Myomorpha</taxon>
        <taxon>Muroidea</taxon>
        <taxon>Muridae</taxon>
        <taxon>Murinae</taxon>
        <taxon>Apodemus</taxon>
    </lineage>
</organism>
<dbReference type="InterPro" id="IPR001650">
    <property type="entry name" value="Helicase_C-like"/>
</dbReference>
<dbReference type="InterPro" id="IPR058951">
    <property type="entry name" value="WHD_Rad26_CSB-like"/>
</dbReference>
<feature type="domain" description="Helicase C-terminal" evidence="12">
    <location>
        <begin position="69"/>
        <end position="228"/>
    </location>
</feature>
<dbReference type="InterPro" id="IPR049730">
    <property type="entry name" value="SNF2/RAD54-like_C"/>
</dbReference>
<evidence type="ECO:0000256" key="8">
    <source>
        <dbReference type="ARBA" id="ARBA00023125"/>
    </source>
</evidence>
<keyword evidence="5" id="KW-0378">Hydrolase</keyword>
<dbReference type="InterPro" id="IPR050496">
    <property type="entry name" value="SNF2_RAD54_helicase_repair"/>
</dbReference>
<dbReference type="PANTHER" id="PTHR45629">
    <property type="entry name" value="SNF2/RAD54 FAMILY MEMBER"/>
    <property type="match status" value="1"/>
</dbReference>
<feature type="compositionally biased region" description="Polar residues" evidence="11">
    <location>
        <begin position="354"/>
        <end position="367"/>
    </location>
</feature>
<keyword evidence="3" id="KW-0547">Nucleotide-binding</keyword>
<evidence type="ECO:0000259" key="12">
    <source>
        <dbReference type="PROSITE" id="PS51194"/>
    </source>
</evidence>
<protein>
    <submittedName>
        <fullName evidence="13">DNA excision repair protein ERCC-6</fullName>
    </submittedName>
</protein>
<comment type="similarity">
    <text evidence="2">Belongs to the SNF2/RAD54 helicase family.</text>
</comment>
<comment type="caution">
    <text evidence="13">The sequence shown here is derived from an EMBL/GenBank/DDBJ whole genome shotgun (WGS) entry which is preliminary data.</text>
</comment>
<dbReference type="PANTHER" id="PTHR45629:SF7">
    <property type="entry name" value="DNA EXCISION REPAIR PROTEIN ERCC-6-RELATED"/>
    <property type="match status" value="1"/>
</dbReference>
<evidence type="ECO:0000313" key="14">
    <source>
        <dbReference type="Proteomes" id="UP001623349"/>
    </source>
</evidence>
<evidence type="ECO:0000256" key="3">
    <source>
        <dbReference type="ARBA" id="ARBA00022741"/>
    </source>
</evidence>
<gene>
    <name evidence="13" type="ORF">APTSU1_001394200</name>
</gene>
<evidence type="ECO:0000256" key="4">
    <source>
        <dbReference type="ARBA" id="ARBA00022763"/>
    </source>
</evidence>
<keyword evidence="6" id="KW-0347">Helicase</keyword>
<reference evidence="13 14" key="1">
    <citation type="submission" date="2024-08" db="EMBL/GenBank/DDBJ databases">
        <title>The draft genome of Apodemus speciosus.</title>
        <authorList>
            <person name="Nabeshima K."/>
            <person name="Suzuki S."/>
            <person name="Onuma M."/>
        </authorList>
    </citation>
    <scope>NUCLEOTIDE SEQUENCE [LARGE SCALE GENOMIC DNA]</scope>
    <source>
        <strain evidence="13">IB14-021</strain>
    </source>
</reference>
<name>A0ABQ0FI50_APOSI</name>
<accession>A0ABQ0FI50</accession>
<dbReference type="Gene3D" id="3.40.50.300">
    <property type="entry name" value="P-loop containing nucleotide triphosphate hydrolases"/>
    <property type="match status" value="1"/>
</dbReference>
<keyword evidence="9" id="KW-0234">DNA repair</keyword>
<feature type="region of interest" description="Disordered" evidence="11">
    <location>
        <begin position="341"/>
        <end position="378"/>
    </location>
</feature>
<keyword evidence="10" id="KW-0539">Nucleus</keyword>
<dbReference type="Pfam" id="PF25875">
    <property type="entry name" value="WHD_Rad26_CSB"/>
    <property type="match status" value="1"/>
</dbReference>
<evidence type="ECO:0000256" key="9">
    <source>
        <dbReference type="ARBA" id="ARBA00023204"/>
    </source>
</evidence>
<evidence type="ECO:0000313" key="13">
    <source>
        <dbReference type="EMBL" id="GAB1298706.1"/>
    </source>
</evidence>
<evidence type="ECO:0000256" key="1">
    <source>
        <dbReference type="ARBA" id="ARBA00004123"/>
    </source>
</evidence>
<feature type="compositionally biased region" description="Basic and acidic residues" evidence="11">
    <location>
        <begin position="311"/>
        <end position="322"/>
    </location>
</feature>
<keyword evidence="4" id="KW-0227">DNA damage</keyword>
<evidence type="ECO:0000256" key="6">
    <source>
        <dbReference type="ARBA" id="ARBA00022806"/>
    </source>
</evidence>
<evidence type="ECO:0000256" key="2">
    <source>
        <dbReference type="ARBA" id="ARBA00007025"/>
    </source>
</evidence>
<keyword evidence="8" id="KW-0238">DNA-binding</keyword>
<evidence type="ECO:0000256" key="7">
    <source>
        <dbReference type="ARBA" id="ARBA00022840"/>
    </source>
</evidence>
<feature type="compositionally biased region" description="Polar residues" evidence="11">
    <location>
        <begin position="554"/>
        <end position="574"/>
    </location>
</feature>
<dbReference type="Proteomes" id="UP001623349">
    <property type="component" value="Unassembled WGS sequence"/>
</dbReference>
<dbReference type="InterPro" id="IPR027417">
    <property type="entry name" value="P-loop_NTPase"/>
</dbReference>
<feature type="region of interest" description="Disordered" evidence="11">
    <location>
        <begin position="392"/>
        <end position="432"/>
    </location>
</feature>
<dbReference type="Pfam" id="PF00271">
    <property type="entry name" value="Helicase_C"/>
    <property type="match status" value="1"/>
</dbReference>
<dbReference type="EMBL" id="BAAFST010000014">
    <property type="protein sequence ID" value="GAB1298706.1"/>
    <property type="molecule type" value="Genomic_DNA"/>
</dbReference>